<organism evidence="2">
    <name type="scientific">Salmonella enterica</name>
    <name type="common">Salmonella choleraesuis</name>
    <dbReference type="NCBI Taxonomy" id="28901"/>
    <lineage>
        <taxon>Bacteria</taxon>
        <taxon>Pseudomonadati</taxon>
        <taxon>Pseudomonadota</taxon>
        <taxon>Gammaproteobacteria</taxon>
        <taxon>Enterobacterales</taxon>
        <taxon>Enterobacteriaceae</taxon>
        <taxon>Salmonella</taxon>
    </lineage>
</organism>
<gene>
    <name evidence="2" type="primary">traE</name>
    <name evidence="2" type="ORF">CIC26_22875</name>
</gene>
<comment type="caution">
    <text evidence="2">The sequence shown here is derived from an EMBL/GenBank/DDBJ whole genome shotgun (WGS) entry which is preliminary data.</text>
</comment>
<keyword evidence="1" id="KW-0472">Membrane</keyword>
<dbReference type="RefSeq" id="WP_023972261.1">
    <property type="nucleotide sequence ID" value="NZ_CP075111.1"/>
</dbReference>
<keyword evidence="1" id="KW-1133">Transmembrane helix</keyword>
<dbReference type="Proteomes" id="UP000873581">
    <property type="component" value="Unassembled WGS sequence"/>
</dbReference>
<dbReference type="InterPro" id="IPR007973">
    <property type="entry name" value="Pilus_assembly_TraE"/>
</dbReference>
<evidence type="ECO:0000313" key="2">
    <source>
        <dbReference type="EMBL" id="PDN80937.1"/>
    </source>
</evidence>
<sequence length="187" mass="21371">MEISARNSSTKIIAIFILSLTVLVFILGFAVAYLAVTNRTLIHEQRTVVTPMTYNAPFAVSETKADTEFFRMMTLSFLALRLNVSPETVDSNHAFLLSFVEPEAREEFKQVLQEEAAQIKSNDVNSTFYTTEINVYPVDGRIDVRGVLKMWIGNARPSTELKTYRLRLKYTGGFTRIGRFYEVTYEK</sequence>
<name>A0A2A6D5J5_SALER</name>
<keyword evidence="1" id="KW-0812">Transmembrane</keyword>
<accession>A0A2A6D5J5</accession>
<feature type="transmembrane region" description="Helical" evidence="1">
    <location>
        <begin position="12"/>
        <end position="36"/>
    </location>
</feature>
<dbReference type="EMBL" id="NPLM01000013">
    <property type="protein sequence ID" value="PDN80937.1"/>
    <property type="molecule type" value="Genomic_DNA"/>
</dbReference>
<proteinExistence type="predicted"/>
<reference evidence="2" key="1">
    <citation type="submission" date="2017-08" db="EMBL/GenBank/DDBJ databases">
        <title>Whole genome sequencing of Salmonella enterica.</title>
        <authorList>
            <person name="Bell R."/>
            <person name="Levy K."/>
        </authorList>
    </citation>
    <scope>NUCLEOTIDE SEQUENCE [LARGE SCALE GENOMIC DNA]</scope>
    <source>
        <strain evidence="2">CFSAN060805</strain>
    </source>
</reference>
<protein>
    <submittedName>
        <fullName evidence="2">Type IV conjugative transfer system protein TraE</fullName>
    </submittedName>
</protein>
<evidence type="ECO:0000256" key="1">
    <source>
        <dbReference type="SAM" id="Phobius"/>
    </source>
</evidence>
<dbReference type="AlphaFoldDB" id="A0A2A6D5J5"/>
<dbReference type="Pfam" id="PF05309">
    <property type="entry name" value="TraE"/>
    <property type="match status" value="1"/>
</dbReference>
<dbReference type="NCBIfam" id="TIGR02761">
    <property type="entry name" value="TraE_TIGR"/>
    <property type="match status" value="1"/>
</dbReference>